<dbReference type="SUPFAM" id="SSF54909">
    <property type="entry name" value="Dimeric alpha+beta barrel"/>
    <property type="match status" value="1"/>
</dbReference>
<proteinExistence type="predicted"/>
<evidence type="ECO:0000313" key="4">
    <source>
        <dbReference type="Proteomes" id="UP001175000"/>
    </source>
</evidence>
<dbReference type="InterPro" id="IPR044662">
    <property type="entry name" value="HS1/DABB1-like"/>
</dbReference>
<feature type="domain" description="Stress-response A/B barrel" evidence="2">
    <location>
        <begin position="3"/>
        <end position="105"/>
    </location>
</feature>
<accession>A0AA39TSR6</accession>
<dbReference type="PROSITE" id="PS51502">
    <property type="entry name" value="S_R_A_B_BARREL"/>
    <property type="match status" value="1"/>
</dbReference>
<comment type="caution">
    <text evidence="3">The sequence shown here is derived from an EMBL/GenBank/DDBJ whole genome shotgun (WGS) entry which is preliminary data.</text>
</comment>
<name>A0AA39TSR6_9PEZI</name>
<gene>
    <name evidence="3" type="ORF">B0T14DRAFT_530426</name>
</gene>
<protein>
    <recommendedName>
        <fullName evidence="2">Stress-response A/B barrel domain-containing protein</fullName>
    </recommendedName>
</protein>
<evidence type="ECO:0000256" key="1">
    <source>
        <dbReference type="ARBA" id="ARBA00011738"/>
    </source>
</evidence>
<dbReference type="Pfam" id="PF07876">
    <property type="entry name" value="Dabb"/>
    <property type="match status" value="1"/>
</dbReference>
<reference evidence="3" key="1">
    <citation type="submission" date="2023-06" db="EMBL/GenBank/DDBJ databases">
        <title>Genome-scale phylogeny and comparative genomics of the fungal order Sordariales.</title>
        <authorList>
            <consortium name="Lawrence Berkeley National Laboratory"/>
            <person name="Hensen N."/>
            <person name="Bonometti L."/>
            <person name="Westerberg I."/>
            <person name="Brannstrom I.O."/>
            <person name="Guillou S."/>
            <person name="Cros-Aarteil S."/>
            <person name="Calhoun S."/>
            <person name="Haridas S."/>
            <person name="Kuo A."/>
            <person name="Mondo S."/>
            <person name="Pangilinan J."/>
            <person name="Riley R."/>
            <person name="Labutti K."/>
            <person name="Andreopoulos B."/>
            <person name="Lipzen A."/>
            <person name="Chen C."/>
            <person name="Yanf M."/>
            <person name="Daum C."/>
            <person name="Ng V."/>
            <person name="Clum A."/>
            <person name="Steindorff A."/>
            <person name="Ohm R."/>
            <person name="Martin F."/>
            <person name="Silar P."/>
            <person name="Natvig D."/>
            <person name="Lalanne C."/>
            <person name="Gautier V."/>
            <person name="Ament-Velasquez S.L."/>
            <person name="Kruys A."/>
            <person name="Hutchinson M.I."/>
            <person name="Powell A.J."/>
            <person name="Barry K."/>
            <person name="Miller A.N."/>
            <person name="Grigoriev I.V."/>
            <person name="Debuchy R."/>
            <person name="Gladieux P."/>
            <person name="Thoren M.H."/>
            <person name="Johannesson H."/>
        </authorList>
    </citation>
    <scope>NUCLEOTIDE SEQUENCE</scope>
    <source>
        <strain evidence="3">CBS 606.72</strain>
    </source>
</reference>
<dbReference type="InterPro" id="IPR013097">
    <property type="entry name" value="Dabb"/>
</dbReference>
<sequence length="115" mass="13001">MGIVHIVMLGFKPLVPPNEIEGMCQGLLELKEKCLHPKTNRPYIKSAMGGTDTSSEQLQDGITHVFMCEFENAEDRTYYLNEDPAYAEFCKSVEGIIEKKQVVDFVPGQFTTRAR</sequence>
<dbReference type="Gene3D" id="3.30.70.100">
    <property type="match status" value="1"/>
</dbReference>
<evidence type="ECO:0000313" key="3">
    <source>
        <dbReference type="EMBL" id="KAK0611462.1"/>
    </source>
</evidence>
<dbReference type="EMBL" id="JAULSU010000007">
    <property type="protein sequence ID" value="KAK0611462.1"/>
    <property type="molecule type" value="Genomic_DNA"/>
</dbReference>
<evidence type="ECO:0000259" key="2">
    <source>
        <dbReference type="PROSITE" id="PS51502"/>
    </source>
</evidence>
<dbReference type="InterPro" id="IPR011008">
    <property type="entry name" value="Dimeric_a/b-barrel"/>
</dbReference>
<dbReference type="SMART" id="SM00886">
    <property type="entry name" value="Dabb"/>
    <property type="match status" value="1"/>
</dbReference>
<dbReference type="Proteomes" id="UP001175000">
    <property type="component" value="Unassembled WGS sequence"/>
</dbReference>
<organism evidence="3 4">
    <name type="scientific">Immersiella caudata</name>
    <dbReference type="NCBI Taxonomy" id="314043"/>
    <lineage>
        <taxon>Eukaryota</taxon>
        <taxon>Fungi</taxon>
        <taxon>Dikarya</taxon>
        <taxon>Ascomycota</taxon>
        <taxon>Pezizomycotina</taxon>
        <taxon>Sordariomycetes</taxon>
        <taxon>Sordariomycetidae</taxon>
        <taxon>Sordariales</taxon>
        <taxon>Lasiosphaeriaceae</taxon>
        <taxon>Immersiella</taxon>
    </lineage>
</organism>
<dbReference type="PANTHER" id="PTHR33178:SF10">
    <property type="entry name" value="STRESS-RESPONSE A_B BARREL DOMAIN-CONTAINING PROTEIN"/>
    <property type="match status" value="1"/>
</dbReference>
<dbReference type="AlphaFoldDB" id="A0AA39TSR6"/>
<keyword evidence="4" id="KW-1185">Reference proteome</keyword>
<dbReference type="PANTHER" id="PTHR33178">
    <property type="match status" value="1"/>
</dbReference>
<comment type="subunit">
    <text evidence="1">Homodimer.</text>
</comment>